<reference evidence="11" key="1">
    <citation type="journal article" date="2019" name="Int. J. Syst. Evol. Microbiol.">
        <title>The Global Catalogue of Microorganisms (GCM) 10K type strain sequencing project: providing services to taxonomists for standard genome sequencing and annotation.</title>
        <authorList>
            <consortium name="The Broad Institute Genomics Platform"/>
            <consortium name="The Broad Institute Genome Sequencing Center for Infectious Disease"/>
            <person name="Wu L."/>
            <person name="Ma J."/>
        </authorList>
    </citation>
    <scope>NUCLEOTIDE SEQUENCE [LARGE SCALE GENOMIC DNA]</scope>
    <source>
        <strain evidence="11">CECT 8472</strain>
    </source>
</reference>
<keyword evidence="5" id="KW-0378">Hydrolase</keyword>
<protein>
    <submittedName>
        <fullName evidence="10">Peptidoglycan DD-metalloendopeptidase family protein</fullName>
    </submittedName>
</protein>
<dbReference type="Gene3D" id="3.10.450.350">
    <property type="match status" value="2"/>
</dbReference>
<feature type="compositionally biased region" description="Basic and acidic residues" evidence="8">
    <location>
        <begin position="429"/>
        <end position="439"/>
    </location>
</feature>
<comment type="cofactor">
    <cofactor evidence="1">
        <name>Zn(2+)</name>
        <dbReference type="ChEBI" id="CHEBI:29105"/>
    </cofactor>
</comment>
<dbReference type="InterPro" id="IPR045834">
    <property type="entry name" value="Csd3_N2"/>
</dbReference>
<keyword evidence="7" id="KW-0482">Metalloprotease</keyword>
<dbReference type="Pfam" id="PF01551">
    <property type="entry name" value="Peptidase_M23"/>
    <property type="match status" value="1"/>
</dbReference>
<dbReference type="EMBL" id="JBHSCW010000002">
    <property type="protein sequence ID" value="MFC4350669.1"/>
    <property type="molecule type" value="Genomic_DNA"/>
</dbReference>
<gene>
    <name evidence="10" type="ORF">ACFOW6_03830</name>
</gene>
<evidence type="ECO:0000256" key="3">
    <source>
        <dbReference type="ARBA" id="ARBA00022670"/>
    </source>
</evidence>
<dbReference type="InterPro" id="IPR050570">
    <property type="entry name" value="Cell_wall_metabolism_enzyme"/>
</dbReference>
<keyword evidence="3" id="KW-0645">Protease</keyword>
<evidence type="ECO:0000313" key="10">
    <source>
        <dbReference type="EMBL" id="MFC4350669.1"/>
    </source>
</evidence>
<accession>A0ABV8UI15</accession>
<evidence type="ECO:0000256" key="7">
    <source>
        <dbReference type="ARBA" id="ARBA00023049"/>
    </source>
</evidence>
<dbReference type="Gene3D" id="2.70.70.10">
    <property type="entry name" value="Glucose Permease (Domain IIA)"/>
    <property type="match status" value="1"/>
</dbReference>
<evidence type="ECO:0000259" key="9">
    <source>
        <dbReference type="PROSITE" id="PS51782"/>
    </source>
</evidence>
<comment type="subcellular location">
    <subcellularLocation>
        <location evidence="2">Cell envelope</location>
    </subcellularLocation>
</comment>
<comment type="caution">
    <text evidence="10">The sequence shown here is derived from an EMBL/GenBank/DDBJ whole genome shotgun (WGS) entry which is preliminary data.</text>
</comment>
<organism evidence="10 11">
    <name type="scientific">Fodinicurvata halophila</name>
    <dbReference type="NCBI Taxonomy" id="1419723"/>
    <lineage>
        <taxon>Bacteria</taxon>
        <taxon>Pseudomonadati</taxon>
        <taxon>Pseudomonadota</taxon>
        <taxon>Alphaproteobacteria</taxon>
        <taxon>Rhodospirillales</taxon>
        <taxon>Rhodovibrionaceae</taxon>
        <taxon>Fodinicurvata</taxon>
    </lineage>
</organism>
<evidence type="ECO:0000256" key="1">
    <source>
        <dbReference type="ARBA" id="ARBA00001947"/>
    </source>
</evidence>
<dbReference type="PANTHER" id="PTHR21666">
    <property type="entry name" value="PEPTIDASE-RELATED"/>
    <property type="match status" value="1"/>
</dbReference>
<dbReference type="SMART" id="SM00257">
    <property type="entry name" value="LysM"/>
    <property type="match status" value="1"/>
</dbReference>
<dbReference type="RefSeq" id="WP_382421015.1">
    <property type="nucleotide sequence ID" value="NZ_JBHSCW010000002.1"/>
</dbReference>
<sequence length="439" mass="48217">MGSRPNPPSPPTDLEKNVDPFQQVVYLSGLVGQEDNAELLQQKTLTVTVESGDTLTKLLTETGVSQKEAYRAIEALKEVFSPRDLRVGQEVKLAFKPESRGLYSIEASDAPPELVSLSLSPNVDEEVEVQKTDADKYATRTHERTFEMVDSSANGTITTSLFEAASKDRVPYNVLSDAVRTLSFDVDFQRDIQRGDEFELLYESYTNEKGEVVKTGEILYVSLKTGGEDLSYYRYETGDGDVDYFNSEGQSARKGLMKTPVDGARVSSGYGMRKHPTQGYTKMHKGVDFAAPTGTPIYAAGDGVVERAGPFSSYGNYIRLRHNNSYQTAYAHLNGLAKGITAGTRVKQGDVIGYVGSTGRSTGPHLHYEVLQDGAHVNPSDIKLPTGRKLAGSELEDFESHMQAIDLRRQDIDTSTQFASREDCEPEADTAKKEAEPSC</sequence>
<feature type="region of interest" description="Disordered" evidence="8">
    <location>
        <begin position="410"/>
        <end position="439"/>
    </location>
</feature>
<evidence type="ECO:0000256" key="6">
    <source>
        <dbReference type="ARBA" id="ARBA00022833"/>
    </source>
</evidence>
<keyword evidence="4" id="KW-0479">Metal-binding</keyword>
<evidence type="ECO:0000256" key="4">
    <source>
        <dbReference type="ARBA" id="ARBA00022723"/>
    </source>
</evidence>
<evidence type="ECO:0000256" key="2">
    <source>
        <dbReference type="ARBA" id="ARBA00004196"/>
    </source>
</evidence>
<dbReference type="PANTHER" id="PTHR21666:SF288">
    <property type="entry name" value="CELL DIVISION PROTEIN YTFB"/>
    <property type="match status" value="1"/>
</dbReference>
<feature type="domain" description="LysM" evidence="9">
    <location>
        <begin position="45"/>
        <end position="93"/>
    </location>
</feature>
<dbReference type="PROSITE" id="PS51782">
    <property type="entry name" value="LYSM"/>
    <property type="match status" value="1"/>
</dbReference>
<evidence type="ECO:0000256" key="8">
    <source>
        <dbReference type="SAM" id="MobiDB-lite"/>
    </source>
</evidence>
<name>A0ABV8UI15_9PROT</name>
<keyword evidence="11" id="KW-1185">Reference proteome</keyword>
<keyword evidence="6" id="KW-0862">Zinc</keyword>
<dbReference type="InterPro" id="IPR011055">
    <property type="entry name" value="Dup_hybrid_motif"/>
</dbReference>
<proteinExistence type="predicted"/>
<evidence type="ECO:0000256" key="5">
    <source>
        <dbReference type="ARBA" id="ARBA00022801"/>
    </source>
</evidence>
<dbReference type="SUPFAM" id="SSF51261">
    <property type="entry name" value="Duplicated hybrid motif"/>
    <property type="match status" value="1"/>
</dbReference>
<dbReference type="CDD" id="cd12797">
    <property type="entry name" value="M23_peptidase"/>
    <property type="match status" value="1"/>
</dbReference>
<dbReference type="InterPro" id="IPR018392">
    <property type="entry name" value="LysM"/>
</dbReference>
<dbReference type="InterPro" id="IPR016047">
    <property type="entry name" value="M23ase_b-sheet_dom"/>
</dbReference>
<evidence type="ECO:0000313" key="11">
    <source>
        <dbReference type="Proteomes" id="UP001595799"/>
    </source>
</evidence>
<dbReference type="Proteomes" id="UP001595799">
    <property type="component" value="Unassembled WGS sequence"/>
</dbReference>
<dbReference type="Pfam" id="PF19425">
    <property type="entry name" value="Csd3_N2"/>
    <property type="match status" value="1"/>
</dbReference>